<evidence type="ECO:0000259" key="1">
    <source>
        <dbReference type="Pfam" id="PF01425"/>
    </source>
</evidence>
<protein>
    <recommendedName>
        <fullName evidence="1">Amidase domain-containing protein</fullName>
    </recommendedName>
</protein>
<dbReference type="PANTHER" id="PTHR45847">
    <property type="entry name" value="FATTY ACID AMIDE HYDROLASE"/>
    <property type="match status" value="1"/>
</dbReference>
<sequence>MGEVLRLKRESLKTSLSVIEKRIEQQPRPIAELRTLTDFELNDLRKKLGANEITAPDLLYAFQARAIELYRNGNSGIGEFIKDAEIQFRDVARSWDPEVVKAPLFGIPVSVQECCSSKGYDSTYGLVKLCDKPAVDDCILVKVLKAEGAIPFLLTATPQPATSFKGDNSIFGSMHNPYSDRHQPGGGATGEAVLLVQRGSPIGFGTDLSGGIRIPSVFCGLASLKPTTSRISAKGLFEIGGNLSENLKPSVGPIGRKVDHLAQAMLTILRPIMFHLDPNVPPLPFNSEIYKGVSKPKLKIGYYTTFSDSRLIKPVPAVQNAVSRAITVLRSKGHELVEFEPPTPYCALEIFIQSMFADGGRAYVNATDGEPIDEQCATIRSLLRTPDIFRGLADAITKRRIGETAAVARVFTRSKSAESTFKLVEQANNYRDAFSCAWVKAGDLDALICPTWACPAIPNQIPYWYVYAPLLYVALYNLLDYPAGTVPMDFVSEEDVTATLKEAEHFREIGDTYHQKFFELQEGTQHLPIGVQVVSRPFQEETVLRVMRELEERAK</sequence>
<evidence type="ECO:0000313" key="2">
    <source>
        <dbReference type="EMBL" id="CAL5138206.1"/>
    </source>
</evidence>
<dbReference type="Proteomes" id="UP001497525">
    <property type="component" value="Unassembled WGS sequence"/>
</dbReference>
<dbReference type="SUPFAM" id="SSF75304">
    <property type="entry name" value="Amidase signature (AS) enzymes"/>
    <property type="match status" value="1"/>
</dbReference>
<feature type="domain" description="Amidase" evidence="1">
    <location>
        <begin position="58"/>
        <end position="544"/>
    </location>
</feature>
<dbReference type="Gene3D" id="3.90.1300.10">
    <property type="entry name" value="Amidase signature (AS) domain"/>
    <property type="match status" value="1"/>
</dbReference>
<dbReference type="AlphaFoldDB" id="A0AAV2TQD6"/>
<dbReference type="Pfam" id="PF01425">
    <property type="entry name" value="Amidase"/>
    <property type="match status" value="1"/>
</dbReference>
<dbReference type="GO" id="GO:0009062">
    <property type="term" value="P:fatty acid catabolic process"/>
    <property type="evidence" value="ECO:0007669"/>
    <property type="project" value="TreeGrafter"/>
</dbReference>
<dbReference type="GO" id="GO:0004040">
    <property type="term" value="F:amidase activity"/>
    <property type="evidence" value="ECO:0007669"/>
    <property type="project" value="TreeGrafter"/>
</dbReference>
<reference evidence="2" key="1">
    <citation type="submission" date="2024-06" db="EMBL/GenBank/DDBJ databases">
        <authorList>
            <person name="Liu X."/>
            <person name="Lenzi L."/>
            <person name="Haldenby T S."/>
            <person name="Uol C."/>
        </authorList>
    </citation>
    <scope>NUCLEOTIDE SEQUENCE</scope>
</reference>
<dbReference type="EMBL" id="CAXLJL010000489">
    <property type="protein sequence ID" value="CAL5138206.1"/>
    <property type="molecule type" value="Genomic_DNA"/>
</dbReference>
<comment type="caution">
    <text evidence="2">The sequence shown here is derived from an EMBL/GenBank/DDBJ whole genome shotgun (WGS) entry which is preliminary data.</text>
</comment>
<gene>
    <name evidence="2" type="ORF">CDAUBV1_LOCUS12816</name>
</gene>
<dbReference type="GO" id="GO:0017064">
    <property type="term" value="F:fatty acid amide hydrolase activity"/>
    <property type="evidence" value="ECO:0007669"/>
    <property type="project" value="TreeGrafter"/>
</dbReference>
<dbReference type="InterPro" id="IPR023631">
    <property type="entry name" value="Amidase_dom"/>
</dbReference>
<accession>A0AAV2TQD6</accession>
<dbReference type="InterPro" id="IPR052096">
    <property type="entry name" value="Endocannabinoid_amidase"/>
</dbReference>
<dbReference type="InterPro" id="IPR036928">
    <property type="entry name" value="AS_sf"/>
</dbReference>
<evidence type="ECO:0000313" key="3">
    <source>
        <dbReference type="Proteomes" id="UP001497525"/>
    </source>
</evidence>
<proteinExistence type="predicted"/>
<dbReference type="PIRSF" id="PIRSF001221">
    <property type="entry name" value="Amidase_fungi"/>
    <property type="match status" value="1"/>
</dbReference>
<name>A0AAV2TQD6_CALDB</name>
<dbReference type="PANTHER" id="PTHR45847:SF6">
    <property type="entry name" value="FATTY ACID AMIDE HYDROLASE"/>
    <property type="match status" value="1"/>
</dbReference>
<organism evidence="2 3">
    <name type="scientific">Calicophoron daubneyi</name>
    <name type="common">Rumen fluke</name>
    <name type="synonym">Paramphistomum daubneyi</name>
    <dbReference type="NCBI Taxonomy" id="300641"/>
    <lineage>
        <taxon>Eukaryota</taxon>
        <taxon>Metazoa</taxon>
        <taxon>Spiralia</taxon>
        <taxon>Lophotrochozoa</taxon>
        <taxon>Platyhelminthes</taxon>
        <taxon>Trematoda</taxon>
        <taxon>Digenea</taxon>
        <taxon>Plagiorchiida</taxon>
        <taxon>Pronocephalata</taxon>
        <taxon>Paramphistomoidea</taxon>
        <taxon>Paramphistomidae</taxon>
        <taxon>Calicophoron</taxon>
    </lineage>
</organism>